<dbReference type="PROSITE" id="PS00028">
    <property type="entry name" value="ZINC_FINGER_C2H2_1"/>
    <property type="match status" value="4"/>
</dbReference>
<feature type="domain" description="C2H2-type" evidence="7">
    <location>
        <begin position="1146"/>
        <end position="1168"/>
    </location>
</feature>
<feature type="domain" description="C2H2-type" evidence="7">
    <location>
        <begin position="1218"/>
        <end position="1245"/>
    </location>
</feature>
<evidence type="ECO:0000256" key="3">
    <source>
        <dbReference type="ARBA" id="ARBA00022771"/>
    </source>
</evidence>
<feature type="region of interest" description="Disordered" evidence="6">
    <location>
        <begin position="114"/>
        <end position="174"/>
    </location>
</feature>
<dbReference type="GeneID" id="101898616"/>
<keyword evidence="2" id="KW-0677">Repeat</keyword>
<feature type="domain" description="C2H2-type" evidence="7">
    <location>
        <begin position="1190"/>
        <end position="1208"/>
    </location>
</feature>
<dbReference type="OrthoDB" id="5876240at2759"/>
<keyword evidence="3 5" id="KW-0863">Zinc-finger</keyword>
<evidence type="ECO:0000256" key="2">
    <source>
        <dbReference type="ARBA" id="ARBA00022737"/>
    </source>
</evidence>
<reference evidence="10" key="2">
    <citation type="submission" date="2025-04" db="UniProtKB">
        <authorList>
            <consortium name="RefSeq"/>
        </authorList>
    </citation>
    <scope>IDENTIFICATION</scope>
    <source>
        <strain evidence="10">Aabys</strain>
    </source>
</reference>
<dbReference type="Proteomes" id="UP001652621">
    <property type="component" value="Unplaced"/>
</dbReference>
<evidence type="ECO:0000256" key="6">
    <source>
        <dbReference type="SAM" id="MobiDB-lite"/>
    </source>
</evidence>
<evidence type="ECO:0000259" key="7">
    <source>
        <dbReference type="PROSITE" id="PS50157"/>
    </source>
</evidence>
<feature type="domain" description="C2H2-type" evidence="7">
    <location>
        <begin position="1246"/>
        <end position="1273"/>
    </location>
</feature>
<proteinExistence type="predicted"/>
<keyword evidence="9" id="KW-1185">Reference proteome</keyword>
<dbReference type="SUPFAM" id="SSF57667">
    <property type="entry name" value="beta-beta-alpha zinc fingers"/>
    <property type="match status" value="3"/>
</dbReference>
<feature type="region of interest" description="Disordered" evidence="6">
    <location>
        <begin position="287"/>
        <end position="307"/>
    </location>
</feature>
<feature type="domain" description="C2H2-type" evidence="7">
    <location>
        <begin position="245"/>
        <end position="273"/>
    </location>
</feature>
<dbReference type="Pfam" id="PF00096">
    <property type="entry name" value="zf-C2H2"/>
    <property type="match status" value="1"/>
</dbReference>
<evidence type="ECO:0000313" key="10">
    <source>
        <dbReference type="RefSeq" id="XP_005186995.1"/>
    </source>
</evidence>
<sequence length="1394" mass="156435">MNDANYSMYDSYFCISNYQPSSIDSSLVDYDAQTTSHYSNNCELLSTTPAVEQRHHGGQTNIFPYLSHTRDEPNKIADTATNLCVSNTSAVPAGPAPTTFVNIPFVQIHTTDVQPQRTSYGNVFRRNISRQEEIKSEPIKSEGSDSSKERTNATPTPPRAPSATQKNQNAEDNAQNQNELVGERVENINEQENQHKEEDQLINQASCQVYKCSLCPFISLSDNQRYEHEKSRHADKQKEALRQELKCPGCTNVFYIQESLETHLRLDHIMPKDEALKLAHSIVQANSKDTQQSTKGLSGDSIQSEPQRKSRIYLKNVECLREPNRQPIEQTENQLFGNCSNNNSSNASLHQNQKAPKQKISIKSVDVLREPALLRRDYGMDNTNYSIFSADNTDNQQHGETVSNATDPASFNDNQNDMISMSRNQSNGDCDKTRKPKIYVKSVESFNLMPLEYIESQSNIFNNATQPFDSNSAHIPFIYETNTNIPISTSNVSGSYGHNDMTNNAYQIDINSSSNDNNYILDNNPLYLVNVDNMGINNCGGQVESVTLITDPTPPPDSSAVNLEEPINTANNNFPPAPPEPQRGTLHLRTVDELNLMNENEFQHPTNADISQMSKNSTNSEQRGTLHLRTVDELNLMNENEVQHLIAPNLDNNHSTEGLDNNINMNDDNLIGHGIYDDSDAFKFQDLDSQMANEWPETYDDLAEDINGIITEATNNPVTNNNNNREGHVVLNSTGDNQKTFSSSMEVDNPQMSLITIRDIEELTGGTSYIHDMVHDTNYANDNTSDVTSSIANISEQIDNSVVAKGNCGTSEDAENLKRELSNATPETKDSTTLGNECESNIPIIRVELHKEVPVTTEPRSPILTALSVCEINARSPKISSTLNKNSDCNIISSNELNSITQNSIVDRVPHSPIHIPNESSDNNFIKTSTSSVTSKNVNTITPLLATVTHMSTSQSSATTSSNDIPIPPLVPVTDSIMINREISSESDSAVPKDKFPPAQETPAEKGRIYVANNLMEPPKKPVSVRGRPFGSNRTRMALESTSTNDVFVKCSFKGCAFRFKKNETLEYHIKCHDIDPANVNSNQVAICPECKSMEFSNWNTLHTHLWRAHQIDMELYKCDLCDFKTPIFSRLANTHAKIHSDDRNYKCEQCGKAFKNSKQLKNHRRWHRVQLNSNNTSAPPKELPQPNIHRCPDCGSTFSHQKTLKEHCCKNNASSIMKCDICQKVMSTKASLKLHLLTHKEEKRFKCQQCNYATNDHNAFRRHRMGHENKKMYDCQFCDYKSVQSVTYQKHVRHKHPDKADTVLHKCSHCPYTTINRSLLIVHQAKHHKDTNNEMLQTTDGQKNNSSVNTAVDKLVASNIVTERINSMENTTPVISPDVQKSKIKVKSNLFTV</sequence>
<name>A0A1I8ML47_MUSDO</name>
<organism evidence="8">
    <name type="scientific">Musca domestica</name>
    <name type="common">House fly</name>
    <dbReference type="NCBI Taxonomy" id="7370"/>
    <lineage>
        <taxon>Eukaryota</taxon>
        <taxon>Metazoa</taxon>
        <taxon>Ecdysozoa</taxon>
        <taxon>Arthropoda</taxon>
        <taxon>Hexapoda</taxon>
        <taxon>Insecta</taxon>
        <taxon>Pterygota</taxon>
        <taxon>Neoptera</taxon>
        <taxon>Endopterygota</taxon>
        <taxon>Diptera</taxon>
        <taxon>Brachycera</taxon>
        <taxon>Muscomorpha</taxon>
        <taxon>Muscoidea</taxon>
        <taxon>Muscidae</taxon>
        <taxon>Musca</taxon>
    </lineage>
</organism>
<dbReference type="RefSeq" id="XP_005186995.1">
    <property type="nucleotide sequence ID" value="XM_005186938.3"/>
</dbReference>
<dbReference type="InterPro" id="IPR036236">
    <property type="entry name" value="Znf_C2H2_sf"/>
</dbReference>
<feature type="compositionally biased region" description="Polar residues" evidence="6">
    <location>
        <begin position="287"/>
        <end position="305"/>
    </location>
</feature>
<protein>
    <recommendedName>
        <fullName evidence="7">C2H2-type domain-containing protein</fullName>
    </recommendedName>
</protein>
<evidence type="ECO:0000313" key="8">
    <source>
        <dbReference type="EnsemblMetazoa" id="MDOA006071-PA"/>
    </source>
</evidence>
<dbReference type="PROSITE" id="PS50157">
    <property type="entry name" value="ZINC_FINGER_C2H2_2"/>
    <property type="match status" value="5"/>
</dbReference>
<accession>A0A1I8ML47</accession>
<dbReference type="eggNOG" id="KOG1721">
    <property type="taxonomic scope" value="Eukaryota"/>
</dbReference>
<keyword evidence="4" id="KW-0862">Zinc</keyword>
<dbReference type="PANTHER" id="PTHR24379:SF121">
    <property type="entry name" value="C2H2-TYPE DOMAIN-CONTAINING PROTEIN"/>
    <property type="match status" value="1"/>
</dbReference>
<keyword evidence="1" id="KW-0479">Metal-binding</keyword>
<feature type="compositionally biased region" description="Basic and acidic residues" evidence="6">
    <location>
        <begin position="129"/>
        <end position="151"/>
    </location>
</feature>
<evidence type="ECO:0000313" key="9">
    <source>
        <dbReference type="Proteomes" id="UP001652621"/>
    </source>
</evidence>
<dbReference type="VEuPathDB" id="VectorBase:MDOA006071"/>
<reference evidence="8" key="1">
    <citation type="submission" date="2020-05" db="UniProtKB">
        <authorList>
            <consortium name="EnsemblMetazoa"/>
        </authorList>
    </citation>
    <scope>IDENTIFICATION</scope>
    <source>
        <strain evidence="8">Aabys</strain>
    </source>
</reference>
<dbReference type="InterPro" id="IPR013087">
    <property type="entry name" value="Znf_C2H2_type"/>
</dbReference>
<dbReference type="PANTHER" id="PTHR24379">
    <property type="entry name" value="KRAB AND ZINC FINGER DOMAIN-CONTAINING"/>
    <property type="match status" value="1"/>
</dbReference>
<dbReference type="VEuPathDB" id="VectorBase:MDOMA2_018069"/>
<feature type="region of interest" description="Disordered" evidence="6">
    <location>
        <begin position="335"/>
        <end position="358"/>
    </location>
</feature>
<dbReference type="EnsemblMetazoa" id="MDOA006071-RA">
    <property type="protein sequence ID" value="MDOA006071-PA"/>
    <property type="gene ID" value="MDOA006071"/>
</dbReference>
<feature type="region of interest" description="Disordered" evidence="6">
    <location>
        <begin position="390"/>
        <end position="409"/>
    </location>
</feature>
<dbReference type="KEGG" id="mde:101898616"/>
<evidence type="ECO:0000256" key="5">
    <source>
        <dbReference type="PROSITE-ProRule" id="PRU00042"/>
    </source>
</evidence>
<feature type="compositionally biased region" description="Low complexity" evidence="6">
    <location>
        <begin position="161"/>
        <end position="174"/>
    </location>
</feature>
<dbReference type="GO" id="GO:0008270">
    <property type="term" value="F:zinc ion binding"/>
    <property type="evidence" value="ECO:0007669"/>
    <property type="project" value="UniProtKB-KW"/>
</dbReference>
<evidence type="ECO:0000256" key="4">
    <source>
        <dbReference type="ARBA" id="ARBA00022833"/>
    </source>
</evidence>
<feature type="compositionally biased region" description="Low complexity" evidence="6">
    <location>
        <begin position="338"/>
        <end position="348"/>
    </location>
</feature>
<dbReference type="SMART" id="SM00355">
    <property type="entry name" value="ZnF_C2H2"/>
    <property type="match status" value="11"/>
</dbReference>
<gene>
    <name evidence="8" type="primary">101898616</name>
    <name evidence="10" type="synonym">LOC101898616</name>
</gene>
<dbReference type="Gene3D" id="3.30.160.60">
    <property type="entry name" value="Classic Zinc Finger"/>
    <property type="match status" value="3"/>
</dbReference>
<evidence type="ECO:0000256" key="1">
    <source>
        <dbReference type="ARBA" id="ARBA00022723"/>
    </source>
</evidence>
<dbReference type="FunFam" id="3.30.160.60:FF:001864">
    <property type="entry name" value="zinc finger protein 883-like"/>
    <property type="match status" value="1"/>
</dbReference>